<dbReference type="Pfam" id="PF25948">
    <property type="entry name" value="DUF7986"/>
    <property type="match status" value="1"/>
</dbReference>
<dbReference type="KEGG" id="pbap:Pla133_03440"/>
<sequence>MQARLIAELVRAATELHARRLWERIEPDAFFVVHLPGGEDPLAAAVMGHDGRDYGIVFTSGPDALEQLLRVLGAQSQGGLDLLDCELLSVTVDRWSSLPRRFQEWLQRGRVKSRREKLVPFVGVRRPGGDVLHPPSASDTRKLLASVRAIVDADRAGELTPRPLRSARSRVLVLKVTGEGERPGWKVHFEQLGPKAARNLTDPPRREPPRLADLTSIEPTIELDPDLAWFAGCHVAAINSDGVSDQVDLAFVADDEGSILLASDPIRSGDAAGILAVLRSAIANSSEAYGRPVAPGTITFADPVTFDLAAEAFRAFGATARLAPPSKDVTELLDEMSAHLEVVTSVLAQLPPDDVESWKARERAVIARYIEPCAREIGPRALQRFFGGTDEARDAFAGYSPGAVEPSLITWFFLDFRANRHSRTRCEKLLAKRGLEAIDRSILEAYEDSRLSLYRVEAVVPGESIDVEDILFGGQYEVQDAALSGGARVGMVLPLRLVRLGEWLVPIISGPVVGPAQTARLLATLGDAGLDTDPKSVRAIAHLFGRLWLDARRGSPTLQTTDGDPREALVARFHCDDPAATEAALVADENVVDEGGGHFVWLDDAVQGDGGQIVLGRLDLIGAELVVEVMSRRRLERAKVWLERSAGARFEGAGPPVTAPDDVQLERGFMVEDAEADLSAVVEQLLERQYLEQLEQPIPALGSQSPRQLVRTAEGRIVVERWIRALPTVGTPHGPVEPPREKLRRALGLP</sequence>
<evidence type="ECO:0000313" key="4">
    <source>
        <dbReference type="Proteomes" id="UP000316921"/>
    </source>
</evidence>
<dbReference type="EMBL" id="CP036287">
    <property type="protein sequence ID" value="QDU65280.1"/>
    <property type="molecule type" value="Genomic_DNA"/>
</dbReference>
<evidence type="ECO:0000259" key="2">
    <source>
        <dbReference type="Pfam" id="PF23988"/>
    </source>
</evidence>
<gene>
    <name evidence="3" type="ORF">Pla133_03440</name>
</gene>
<dbReference type="Pfam" id="PF23988">
    <property type="entry name" value="DUF7309"/>
    <property type="match status" value="1"/>
</dbReference>
<keyword evidence="4" id="KW-1185">Reference proteome</keyword>
<feature type="domain" description="DUF7309" evidence="2">
    <location>
        <begin position="8"/>
        <end position="78"/>
    </location>
</feature>
<name>A0A518BE68_9BACT</name>
<dbReference type="InterPro" id="IPR055733">
    <property type="entry name" value="DUF7309"/>
</dbReference>
<protein>
    <recommendedName>
        <fullName evidence="2">DUF7309 domain-containing protein</fullName>
    </recommendedName>
</protein>
<feature type="region of interest" description="Disordered" evidence="1">
    <location>
        <begin position="728"/>
        <end position="750"/>
    </location>
</feature>
<dbReference type="InterPro" id="IPR058292">
    <property type="entry name" value="DUF7986"/>
</dbReference>
<proteinExistence type="predicted"/>
<dbReference type="Proteomes" id="UP000316921">
    <property type="component" value="Chromosome"/>
</dbReference>
<dbReference type="RefSeq" id="WP_145061739.1">
    <property type="nucleotide sequence ID" value="NZ_CP036287.1"/>
</dbReference>
<evidence type="ECO:0000313" key="3">
    <source>
        <dbReference type="EMBL" id="QDU65280.1"/>
    </source>
</evidence>
<evidence type="ECO:0000256" key="1">
    <source>
        <dbReference type="SAM" id="MobiDB-lite"/>
    </source>
</evidence>
<dbReference type="AlphaFoldDB" id="A0A518BE68"/>
<organism evidence="3 4">
    <name type="scientific">Engelhardtia mirabilis</name>
    <dbReference type="NCBI Taxonomy" id="2528011"/>
    <lineage>
        <taxon>Bacteria</taxon>
        <taxon>Pseudomonadati</taxon>
        <taxon>Planctomycetota</taxon>
        <taxon>Planctomycetia</taxon>
        <taxon>Planctomycetia incertae sedis</taxon>
        <taxon>Engelhardtia</taxon>
    </lineage>
</organism>
<accession>A0A518BE68</accession>
<reference evidence="3 4" key="1">
    <citation type="submission" date="2019-02" db="EMBL/GenBank/DDBJ databases">
        <title>Deep-cultivation of Planctomycetes and their phenomic and genomic characterization uncovers novel biology.</title>
        <authorList>
            <person name="Wiegand S."/>
            <person name="Jogler M."/>
            <person name="Boedeker C."/>
            <person name="Pinto D."/>
            <person name="Vollmers J."/>
            <person name="Rivas-Marin E."/>
            <person name="Kohn T."/>
            <person name="Peeters S.H."/>
            <person name="Heuer A."/>
            <person name="Rast P."/>
            <person name="Oberbeckmann S."/>
            <person name="Bunk B."/>
            <person name="Jeske O."/>
            <person name="Meyerdierks A."/>
            <person name="Storesund J.E."/>
            <person name="Kallscheuer N."/>
            <person name="Luecker S."/>
            <person name="Lage O.M."/>
            <person name="Pohl T."/>
            <person name="Merkel B.J."/>
            <person name="Hornburger P."/>
            <person name="Mueller R.-W."/>
            <person name="Bruemmer F."/>
            <person name="Labrenz M."/>
            <person name="Spormann A.M."/>
            <person name="Op den Camp H."/>
            <person name="Overmann J."/>
            <person name="Amann R."/>
            <person name="Jetten M.S.M."/>
            <person name="Mascher T."/>
            <person name="Medema M.H."/>
            <person name="Devos D.P."/>
            <person name="Kaster A.-K."/>
            <person name="Ovreas L."/>
            <person name="Rohde M."/>
            <person name="Galperin M.Y."/>
            <person name="Jogler C."/>
        </authorList>
    </citation>
    <scope>NUCLEOTIDE SEQUENCE [LARGE SCALE GENOMIC DNA]</scope>
    <source>
        <strain evidence="3 4">Pla133</strain>
    </source>
</reference>